<gene>
    <name evidence="3" type="ORF">SLS62_008555</name>
</gene>
<evidence type="ECO:0008006" key="5">
    <source>
        <dbReference type="Google" id="ProtNLM"/>
    </source>
</evidence>
<dbReference type="InterPro" id="IPR055080">
    <property type="entry name" value="Gal80p-like_C"/>
</dbReference>
<dbReference type="Gene3D" id="3.40.50.720">
    <property type="entry name" value="NAD(P)-binding Rossmann-like Domain"/>
    <property type="match status" value="1"/>
</dbReference>
<organism evidence="3 4">
    <name type="scientific">Diatrype stigma</name>
    <dbReference type="NCBI Taxonomy" id="117547"/>
    <lineage>
        <taxon>Eukaryota</taxon>
        <taxon>Fungi</taxon>
        <taxon>Dikarya</taxon>
        <taxon>Ascomycota</taxon>
        <taxon>Pezizomycotina</taxon>
        <taxon>Sordariomycetes</taxon>
        <taxon>Xylariomycetidae</taxon>
        <taxon>Xylariales</taxon>
        <taxon>Diatrypaceae</taxon>
        <taxon>Diatrype</taxon>
    </lineage>
</organism>
<dbReference type="SUPFAM" id="SSF55347">
    <property type="entry name" value="Glyceraldehyde-3-phosphate dehydrogenase-like, C-terminal domain"/>
    <property type="match status" value="1"/>
</dbReference>
<evidence type="ECO:0000313" key="4">
    <source>
        <dbReference type="Proteomes" id="UP001320420"/>
    </source>
</evidence>
<protein>
    <recommendedName>
        <fullName evidence="5">Oxidoreductase</fullName>
    </recommendedName>
</protein>
<accession>A0AAN9UI52</accession>
<dbReference type="InterPro" id="IPR000683">
    <property type="entry name" value="Gfo/Idh/MocA-like_OxRdtase_N"/>
</dbReference>
<dbReference type="PANTHER" id="PTHR43708">
    <property type="entry name" value="CONSERVED EXPRESSED OXIDOREDUCTASE (EUROFUNG)"/>
    <property type="match status" value="1"/>
</dbReference>
<feature type="domain" description="Gal80p-like C-terminal" evidence="2">
    <location>
        <begin position="148"/>
        <end position="301"/>
    </location>
</feature>
<dbReference type="AlphaFoldDB" id="A0AAN9UI52"/>
<sequence>MAAPPRPPIRTAIIGLSASAATNWASHAHLPYLLSARGRSRFQIVALCNSSAEAARRAIAAHGLPPEPATRAYGAPEDLAADPDVQLVVCCTRVDRHYDAVAPSLRRGKHVYAEWPLAEDAARAAELAALARESGGRTVVGLQDRFAPVVRKVRELVESGRVGKVLSSEVRAAGGLNSRDVIPTGLRYFAERKVGGNVLTIGFGHLFEWLQFALGDLQDIESHLQIQRPDVPLRDAASGAIVETVRSDVPDLILVTGSLPASEHVRGGATVHARFRRGPAFKGEDPLVWTVAGEKGEIRLSASGGPSIGAMAHGDPLALEVHDFVTDAVESVEWAWPEAGEELPVMGRNVGALYEAFAAGDEAEYPTFDHAVKRHNQLEEILRKGFSTS</sequence>
<dbReference type="Pfam" id="PF01408">
    <property type="entry name" value="GFO_IDH_MocA"/>
    <property type="match status" value="1"/>
</dbReference>
<evidence type="ECO:0000259" key="2">
    <source>
        <dbReference type="Pfam" id="PF22685"/>
    </source>
</evidence>
<dbReference type="SUPFAM" id="SSF51735">
    <property type="entry name" value="NAD(P)-binding Rossmann-fold domains"/>
    <property type="match status" value="1"/>
</dbReference>
<name>A0AAN9UI52_9PEZI</name>
<reference evidence="3 4" key="1">
    <citation type="submission" date="2024-02" db="EMBL/GenBank/DDBJ databases">
        <title>De novo assembly and annotation of 12 fungi associated with fruit tree decline syndrome in Ontario, Canada.</title>
        <authorList>
            <person name="Sulman M."/>
            <person name="Ellouze W."/>
            <person name="Ilyukhin E."/>
        </authorList>
    </citation>
    <scope>NUCLEOTIDE SEQUENCE [LARGE SCALE GENOMIC DNA]</scope>
    <source>
        <strain evidence="3 4">M11/M66-122</strain>
    </source>
</reference>
<evidence type="ECO:0000259" key="1">
    <source>
        <dbReference type="Pfam" id="PF01408"/>
    </source>
</evidence>
<proteinExistence type="predicted"/>
<dbReference type="GO" id="GO:0000166">
    <property type="term" value="F:nucleotide binding"/>
    <property type="evidence" value="ECO:0007669"/>
    <property type="project" value="InterPro"/>
</dbReference>
<dbReference type="Gene3D" id="3.30.360.10">
    <property type="entry name" value="Dihydrodipicolinate Reductase, domain 2"/>
    <property type="match status" value="1"/>
</dbReference>
<evidence type="ECO:0000313" key="3">
    <source>
        <dbReference type="EMBL" id="KAK7748515.1"/>
    </source>
</evidence>
<comment type="caution">
    <text evidence="3">The sequence shown here is derived from an EMBL/GenBank/DDBJ whole genome shotgun (WGS) entry which is preliminary data.</text>
</comment>
<keyword evidence="4" id="KW-1185">Reference proteome</keyword>
<dbReference type="InterPro" id="IPR036291">
    <property type="entry name" value="NAD(P)-bd_dom_sf"/>
</dbReference>
<dbReference type="EMBL" id="JAKJXP020000080">
    <property type="protein sequence ID" value="KAK7748515.1"/>
    <property type="molecule type" value="Genomic_DNA"/>
</dbReference>
<dbReference type="Proteomes" id="UP001320420">
    <property type="component" value="Unassembled WGS sequence"/>
</dbReference>
<feature type="domain" description="Gfo/Idh/MocA-like oxidoreductase N-terminal" evidence="1">
    <location>
        <begin position="9"/>
        <end position="141"/>
    </location>
</feature>
<dbReference type="PANTHER" id="PTHR43708:SF1">
    <property type="entry name" value="GALACTOSE_LACTOSE METABOLISM REGULATORY PROTEIN GAL80"/>
    <property type="match status" value="1"/>
</dbReference>
<dbReference type="InterPro" id="IPR051317">
    <property type="entry name" value="Gfo/Idh/MocA_oxidoreduct"/>
</dbReference>
<dbReference type="Pfam" id="PF22685">
    <property type="entry name" value="Gal80p_C-like"/>
    <property type="match status" value="1"/>
</dbReference>